<name>A0A087SUQ6_STEMI</name>
<feature type="domain" description="DOC" evidence="2">
    <location>
        <begin position="1"/>
        <end position="82"/>
    </location>
</feature>
<dbReference type="InterPro" id="IPR008979">
    <property type="entry name" value="Galactose-bd-like_sf"/>
</dbReference>
<accession>A0A087SUQ6</accession>
<evidence type="ECO:0000259" key="1">
    <source>
        <dbReference type="PROSITE" id="PS50022"/>
    </source>
</evidence>
<dbReference type="InterPro" id="IPR004939">
    <property type="entry name" value="APC_su10/DOC_dom"/>
</dbReference>
<evidence type="ECO:0000259" key="2">
    <source>
        <dbReference type="PROSITE" id="PS51284"/>
    </source>
</evidence>
<dbReference type="PROSITE" id="PS50022">
    <property type="entry name" value="FA58C_3"/>
    <property type="match status" value="1"/>
</dbReference>
<dbReference type="STRING" id="407821.A0A087SUQ6"/>
<dbReference type="Gene3D" id="2.60.120.260">
    <property type="entry name" value="Galactose-binding domain-like"/>
    <property type="match status" value="1"/>
</dbReference>
<evidence type="ECO:0000313" key="3">
    <source>
        <dbReference type="EMBL" id="KFM56595.1"/>
    </source>
</evidence>
<dbReference type="PROSITE" id="PS51284">
    <property type="entry name" value="DOC"/>
    <property type="match status" value="1"/>
</dbReference>
<evidence type="ECO:0000313" key="4">
    <source>
        <dbReference type="Proteomes" id="UP000054359"/>
    </source>
</evidence>
<dbReference type="OrthoDB" id="10250488at2759"/>
<keyword evidence="3" id="KW-0675">Receptor</keyword>
<sequence>MSISLINKDAVVRVSSVLNKCSKQYGKQYITDGCDDTCWNSDQGSPQWIQLDFPRLVSLQELHIQFQGGFAGKESWIEIREG</sequence>
<dbReference type="SUPFAM" id="SSF49785">
    <property type="entry name" value="Galactose-binding domain-like"/>
    <property type="match status" value="1"/>
</dbReference>
<gene>
    <name evidence="3" type="ORF">X975_15930</name>
</gene>
<feature type="non-terminal residue" evidence="3">
    <location>
        <position position="82"/>
    </location>
</feature>
<dbReference type="InterPro" id="IPR000421">
    <property type="entry name" value="FA58C"/>
</dbReference>
<protein>
    <submittedName>
        <fullName evidence="3">Nuclear receptor 2C2-associated protein</fullName>
    </submittedName>
</protein>
<dbReference type="Proteomes" id="UP000054359">
    <property type="component" value="Unassembled WGS sequence"/>
</dbReference>
<feature type="domain" description="F5/8 type C" evidence="1">
    <location>
        <begin position="1"/>
        <end position="82"/>
    </location>
</feature>
<keyword evidence="4" id="KW-1185">Reference proteome</keyword>
<reference evidence="3 4" key="1">
    <citation type="submission" date="2013-11" db="EMBL/GenBank/DDBJ databases">
        <title>Genome sequencing of Stegodyphus mimosarum.</title>
        <authorList>
            <person name="Bechsgaard J."/>
        </authorList>
    </citation>
    <scope>NUCLEOTIDE SEQUENCE [LARGE SCALE GENOMIC DNA]</scope>
</reference>
<dbReference type="EMBL" id="KK112043">
    <property type="protein sequence ID" value="KFM56595.1"/>
    <property type="molecule type" value="Genomic_DNA"/>
</dbReference>
<organism evidence="3 4">
    <name type="scientific">Stegodyphus mimosarum</name>
    <name type="common">African social velvet spider</name>
    <dbReference type="NCBI Taxonomy" id="407821"/>
    <lineage>
        <taxon>Eukaryota</taxon>
        <taxon>Metazoa</taxon>
        <taxon>Ecdysozoa</taxon>
        <taxon>Arthropoda</taxon>
        <taxon>Chelicerata</taxon>
        <taxon>Arachnida</taxon>
        <taxon>Araneae</taxon>
        <taxon>Araneomorphae</taxon>
        <taxon>Entelegynae</taxon>
        <taxon>Eresoidea</taxon>
        <taxon>Eresidae</taxon>
        <taxon>Stegodyphus</taxon>
    </lineage>
</organism>
<proteinExistence type="predicted"/>
<dbReference type="OMA" id="DVFTHEL"/>
<dbReference type="AlphaFoldDB" id="A0A087SUQ6"/>